<feature type="transmembrane region" description="Helical" evidence="1">
    <location>
        <begin position="32"/>
        <end position="51"/>
    </location>
</feature>
<dbReference type="RefSeq" id="WP_094827015.1">
    <property type="nucleotide sequence ID" value="NZ_NEVL01000003.1"/>
</dbReference>
<keyword evidence="1" id="KW-0812">Transmembrane</keyword>
<feature type="transmembrane region" description="Helical" evidence="1">
    <location>
        <begin position="6"/>
        <end position="25"/>
    </location>
</feature>
<keyword evidence="1" id="KW-0472">Membrane</keyword>
<comment type="caution">
    <text evidence="2">The sequence shown here is derived from an EMBL/GenBank/DDBJ whole genome shotgun (WGS) entry which is preliminary data.</text>
</comment>
<dbReference type="OrthoDB" id="8637384at2"/>
<gene>
    <name evidence="2" type="ORF">CEG14_14375</name>
</gene>
<proteinExistence type="predicted"/>
<reference evidence="2 3" key="1">
    <citation type="submission" date="2017-05" db="EMBL/GenBank/DDBJ databases">
        <title>Complete and WGS of Bordetella genogroups.</title>
        <authorList>
            <person name="Spilker T."/>
            <person name="LiPuma J."/>
        </authorList>
    </citation>
    <scope>NUCLEOTIDE SEQUENCE [LARGE SCALE GENOMIC DNA]</scope>
    <source>
        <strain evidence="2 3">AU17610</strain>
    </source>
</reference>
<dbReference type="AlphaFoldDB" id="A0A261SFQ7"/>
<feature type="transmembrane region" description="Helical" evidence="1">
    <location>
        <begin position="63"/>
        <end position="82"/>
    </location>
</feature>
<keyword evidence="1" id="KW-1133">Transmembrane helix</keyword>
<evidence type="ECO:0000313" key="2">
    <source>
        <dbReference type="EMBL" id="OZI36206.1"/>
    </source>
</evidence>
<organism evidence="2 3">
    <name type="scientific">Bordetella genomosp. 1</name>
    <dbReference type="NCBI Taxonomy" id="1395607"/>
    <lineage>
        <taxon>Bacteria</taxon>
        <taxon>Pseudomonadati</taxon>
        <taxon>Pseudomonadota</taxon>
        <taxon>Betaproteobacteria</taxon>
        <taxon>Burkholderiales</taxon>
        <taxon>Alcaligenaceae</taxon>
        <taxon>Bordetella</taxon>
    </lineage>
</organism>
<evidence type="ECO:0000313" key="3">
    <source>
        <dbReference type="Proteomes" id="UP000217005"/>
    </source>
</evidence>
<sequence>MNYELLYWAMASIVALALLGGWLSGRARALRTTLASVLGWALLVAVVVWVLSRDGNLAAQAPLLAVAGGMFTLVIGAAAALLTRRIRASRTPPR</sequence>
<evidence type="ECO:0000256" key="1">
    <source>
        <dbReference type="SAM" id="Phobius"/>
    </source>
</evidence>
<accession>A0A261SFQ7</accession>
<protein>
    <submittedName>
        <fullName evidence="2">Uncharacterized protein</fullName>
    </submittedName>
</protein>
<name>A0A261SFQ7_9BORD</name>
<dbReference type="Proteomes" id="UP000217005">
    <property type="component" value="Unassembled WGS sequence"/>
</dbReference>
<dbReference type="EMBL" id="NEVL01000003">
    <property type="protein sequence ID" value="OZI36206.1"/>
    <property type="molecule type" value="Genomic_DNA"/>
</dbReference>